<evidence type="ECO:0000256" key="3">
    <source>
        <dbReference type="RuleBase" id="RU003476"/>
    </source>
</evidence>
<accession>A0ABW6MGV6</accession>
<dbReference type="PROSITE" id="PS00893">
    <property type="entry name" value="NUDIX_BOX"/>
    <property type="match status" value="1"/>
</dbReference>
<feature type="domain" description="Nudix hydrolase" evidence="4">
    <location>
        <begin position="2"/>
        <end position="132"/>
    </location>
</feature>
<evidence type="ECO:0000256" key="1">
    <source>
        <dbReference type="ARBA" id="ARBA00005582"/>
    </source>
</evidence>
<dbReference type="InterPro" id="IPR000086">
    <property type="entry name" value="NUDIX_hydrolase_dom"/>
</dbReference>
<comment type="similarity">
    <text evidence="1 3">Belongs to the Nudix hydrolase family.</text>
</comment>
<dbReference type="Proteomes" id="UP001601303">
    <property type="component" value="Unassembled WGS sequence"/>
</dbReference>
<dbReference type="RefSeq" id="WP_388114149.1">
    <property type="nucleotide sequence ID" value="NZ_JBIAHM010000019.1"/>
</dbReference>
<dbReference type="InterPro" id="IPR020476">
    <property type="entry name" value="Nudix_hydrolase"/>
</dbReference>
<dbReference type="GO" id="GO:0016787">
    <property type="term" value="F:hydrolase activity"/>
    <property type="evidence" value="ECO:0007669"/>
    <property type="project" value="UniProtKB-KW"/>
</dbReference>
<dbReference type="Pfam" id="PF00293">
    <property type="entry name" value="NUDIX"/>
    <property type="match status" value="1"/>
</dbReference>
<dbReference type="PROSITE" id="PS51462">
    <property type="entry name" value="NUDIX"/>
    <property type="match status" value="1"/>
</dbReference>
<reference evidence="5 6" key="1">
    <citation type="submission" date="2024-10" db="EMBL/GenBank/DDBJ databases">
        <title>The Natural Products Discovery Center: Release of the First 8490 Sequenced Strains for Exploring Actinobacteria Biosynthetic Diversity.</title>
        <authorList>
            <person name="Kalkreuter E."/>
            <person name="Kautsar S.A."/>
            <person name="Yang D."/>
            <person name="Bader C.D."/>
            <person name="Teijaro C.N."/>
            <person name="Fluegel L."/>
            <person name="Davis C.M."/>
            <person name="Simpson J.R."/>
            <person name="Lauterbach L."/>
            <person name="Steele A.D."/>
            <person name="Gui C."/>
            <person name="Meng S."/>
            <person name="Li G."/>
            <person name="Viehrig K."/>
            <person name="Ye F."/>
            <person name="Su P."/>
            <person name="Kiefer A.F."/>
            <person name="Nichols A."/>
            <person name="Cepeda A.J."/>
            <person name="Yan W."/>
            <person name="Fan B."/>
            <person name="Jiang Y."/>
            <person name="Adhikari A."/>
            <person name="Zheng C.-J."/>
            <person name="Schuster L."/>
            <person name="Cowan T.M."/>
            <person name="Smanski M.J."/>
            <person name="Chevrette M.G."/>
            <person name="De Carvalho L.P.S."/>
            <person name="Shen B."/>
        </authorList>
    </citation>
    <scope>NUCLEOTIDE SEQUENCE [LARGE SCALE GENOMIC DNA]</scope>
    <source>
        <strain evidence="5 6">NPDC006488</strain>
    </source>
</reference>
<keyword evidence="6" id="KW-1185">Reference proteome</keyword>
<evidence type="ECO:0000259" key="4">
    <source>
        <dbReference type="PROSITE" id="PS51462"/>
    </source>
</evidence>
<gene>
    <name evidence="5" type="ORF">ACFYNQ_43370</name>
</gene>
<dbReference type="Gene3D" id="3.90.79.10">
    <property type="entry name" value="Nucleoside Triphosphate Pyrophosphohydrolase"/>
    <property type="match status" value="1"/>
</dbReference>
<sequence>MTAQVRVGVQAIVRSGDRVLLGLRANVFGHGTWGLPGGHLEIGESLADAACRELEEETGVRALAARVVCVTDPDPAANHHMQIGVEILDHVGEIQVREPDRCERWEFWPVDALPDPLFVGSVEVLRKIRGGELLPS</sequence>
<evidence type="ECO:0000313" key="5">
    <source>
        <dbReference type="EMBL" id="MFE9605374.1"/>
    </source>
</evidence>
<comment type="caution">
    <text evidence="5">The sequence shown here is derived from an EMBL/GenBank/DDBJ whole genome shotgun (WGS) entry which is preliminary data.</text>
</comment>
<organism evidence="5 6">
    <name type="scientific">Streptomyces hokutonensis</name>
    <dbReference type="NCBI Taxonomy" id="1306990"/>
    <lineage>
        <taxon>Bacteria</taxon>
        <taxon>Bacillati</taxon>
        <taxon>Actinomycetota</taxon>
        <taxon>Actinomycetes</taxon>
        <taxon>Kitasatosporales</taxon>
        <taxon>Streptomycetaceae</taxon>
        <taxon>Streptomyces</taxon>
    </lineage>
</organism>
<dbReference type="CDD" id="cd04678">
    <property type="entry name" value="NUDIX_MTH2_Nudt15"/>
    <property type="match status" value="1"/>
</dbReference>
<proteinExistence type="inferred from homology"/>
<evidence type="ECO:0000313" key="6">
    <source>
        <dbReference type="Proteomes" id="UP001601303"/>
    </source>
</evidence>
<protein>
    <submittedName>
        <fullName evidence="5">NUDIX hydrolase</fullName>
    </submittedName>
</protein>
<dbReference type="EMBL" id="JBIAHM010000019">
    <property type="protein sequence ID" value="MFE9605374.1"/>
    <property type="molecule type" value="Genomic_DNA"/>
</dbReference>
<dbReference type="SUPFAM" id="SSF55811">
    <property type="entry name" value="Nudix"/>
    <property type="match status" value="1"/>
</dbReference>
<evidence type="ECO:0000256" key="2">
    <source>
        <dbReference type="ARBA" id="ARBA00022801"/>
    </source>
</evidence>
<keyword evidence="2 3" id="KW-0378">Hydrolase</keyword>
<dbReference type="PANTHER" id="PTHR16099">
    <property type="entry name" value="8-OXO-DGTP DIPHOSPHATES NUDT15"/>
    <property type="match status" value="1"/>
</dbReference>
<dbReference type="InterPro" id="IPR020084">
    <property type="entry name" value="NUDIX_hydrolase_CS"/>
</dbReference>
<dbReference type="PRINTS" id="PR00502">
    <property type="entry name" value="NUDIXFAMILY"/>
</dbReference>
<dbReference type="InterPro" id="IPR015797">
    <property type="entry name" value="NUDIX_hydrolase-like_dom_sf"/>
</dbReference>
<dbReference type="PANTHER" id="PTHR16099:SF5">
    <property type="entry name" value="NUCLEOTIDE TRIPHOSPHATE DIPHOSPHATASE NUDT15"/>
    <property type="match status" value="1"/>
</dbReference>
<name>A0ABW6MGV6_9ACTN</name>